<evidence type="ECO:0000313" key="3">
    <source>
        <dbReference type="EMBL" id="MBP0726020.1"/>
    </source>
</evidence>
<proteinExistence type="predicted"/>
<reference evidence="3" key="1">
    <citation type="submission" date="2021-04" db="EMBL/GenBank/DDBJ databases">
        <title>Genome seq and assembly of Bacillus sp.</title>
        <authorList>
            <person name="Chhetri G."/>
        </authorList>
    </citation>
    <scope>NUCLEOTIDE SEQUENCE</scope>
    <source>
        <strain evidence="3">RG28</strain>
    </source>
</reference>
<dbReference type="RefSeq" id="WP_209406205.1">
    <property type="nucleotide sequence ID" value="NZ_JAGIYQ010000008.1"/>
</dbReference>
<evidence type="ECO:0000313" key="4">
    <source>
        <dbReference type="Proteomes" id="UP000682134"/>
    </source>
</evidence>
<name>A0A940SJG9_9BACI</name>
<accession>A0A940SJG9</accession>
<dbReference type="Proteomes" id="UP000682134">
    <property type="component" value="Unassembled WGS sequence"/>
</dbReference>
<evidence type="ECO:0000256" key="2">
    <source>
        <dbReference type="SAM" id="SignalP"/>
    </source>
</evidence>
<protein>
    <recommendedName>
        <fullName evidence="5">LTXXQ motif family protein</fullName>
    </recommendedName>
</protein>
<keyword evidence="4" id="KW-1185">Reference proteome</keyword>
<evidence type="ECO:0008006" key="5">
    <source>
        <dbReference type="Google" id="ProtNLM"/>
    </source>
</evidence>
<comment type="caution">
    <text evidence="3">The sequence shown here is derived from an EMBL/GenBank/DDBJ whole genome shotgun (WGS) entry which is preliminary data.</text>
</comment>
<sequence length="203" mass="23039">MKIRSSLIVPVLAASILAPAAGSAAMNHSNKMNTTATHENSEHHHKGQREKDLMNVINQYATPDLKNQLTQDLTTHKNLESQLHKHGSFQKEEKQEKTNHKAVYEANKQEIMSIKQQIKDGKITKEEAHKKLDAIFGNHEGRDHDKDKDKFKGKENGERGIFKELKTAIQKKDKSAINAALEKFDQQLQKSNQELQKELTASK</sequence>
<dbReference type="AlphaFoldDB" id="A0A940SJG9"/>
<keyword evidence="2" id="KW-0732">Signal</keyword>
<feature type="chain" id="PRO_5039411233" description="LTXXQ motif family protein" evidence="2">
    <location>
        <begin position="21"/>
        <end position="203"/>
    </location>
</feature>
<feature type="coiled-coil region" evidence="1">
    <location>
        <begin position="174"/>
        <end position="201"/>
    </location>
</feature>
<keyword evidence="1" id="KW-0175">Coiled coil</keyword>
<organism evidence="3 4">
    <name type="scientific">Gottfriedia endophytica</name>
    <dbReference type="NCBI Taxonomy" id="2820819"/>
    <lineage>
        <taxon>Bacteria</taxon>
        <taxon>Bacillati</taxon>
        <taxon>Bacillota</taxon>
        <taxon>Bacilli</taxon>
        <taxon>Bacillales</taxon>
        <taxon>Bacillaceae</taxon>
        <taxon>Gottfriedia</taxon>
    </lineage>
</organism>
<feature type="signal peptide" evidence="2">
    <location>
        <begin position="1"/>
        <end position="20"/>
    </location>
</feature>
<evidence type="ECO:0000256" key="1">
    <source>
        <dbReference type="SAM" id="Coils"/>
    </source>
</evidence>
<gene>
    <name evidence="3" type="ORF">J5Y03_12635</name>
</gene>
<dbReference type="EMBL" id="JAGIYQ010000008">
    <property type="protein sequence ID" value="MBP0726020.1"/>
    <property type="molecule type" value="Genomic_DNA"/>
</dbReference>